<dbReference type="EMBL" id="AJWZ01011666">
    <property type="protein sequence ID" value="EKC44432.1"/>
    <property type="molecule type" value="Genomic_DNA"/>
</dbReference>
<comment type="caution">
    <text evidence="1">The sequence shown here is derived from an EMBL/GenBank/DDBJ whole genome shotgun (WGS) entry which is preliminary data.</text>
</comment>
<evidence type="ECO:0000313" key="1">
    <source>
        <dbReference type="EMBL" id="EKC44432.1"/>
    </source>
</evidence>
<protein>
    <submittedName>
        <fullName evidence="1">Uncharacterized protein</fullName>
    </submittedName>
</protein>
<organism evidence="1">
    <name type="scientific">human gut metagenome</name>
    <dbReference type="NCBI Taxonomy" id="408170"/>
    <lineage>
        <taxon>unclassified sequences</taxon>
        <taxon>metagenomes</taxon>
        <taxon>organismal metagenomes</taxon>
    </lineage>
</organism>
<accession>K1R5T4</accession>
<feature type="non-terminal residue" evidence="1">
    <location>
        <position position="1"/>
    </location>
</feature>
<sequence length="55" mass="6289">EESNEDCLKTSFGKIINADINGAFNIIRKSEKESFDVTMLPKGRGFWWNPVRISV</sequence>
<name>K1R5T4_9ZZZZ</name>
<proteinExistence type="predicted"/>
<dbReference type="AlphaFoldDB" id="K1R5T4"/>
<gene>
    <name evidence="1" type="ORF">OBE_17483</name>
</gene>
<reference evidence="1" key="1">
    <citation type="journal article" date="2013" name="Environ. Microbiol.">
        <title>Microbiota from the distal guts of lean and obese adolescents exhibit partial functional redundancy besides clear differences in community structure.</title>
        <authorList>
            <person name="Ferrer M."/>
            <person name="Ruiz A."/>
            <person name="Lanza F."/>
            <person name="Haange S.B."/>
            <person name="Oberbach A."/>
            <person name="Till H."/>
            <person name="Bargiela R."/>
            <person name="Campoy C."/>
            <person name="Segura M.T."/>
            <person name="Richter M."/>
            <person name="von Bergen M."/>
            <person name="Seifert J."/>
            <person name="Suarez A."/>
        </authorList>
    </citation>
    <scope>NUCLEOTIDE SEQUENCE</scope>
</reference>